<protein>
    <submittedName>
        <fullName evidence="2">Uncharacterized protein</fullName>
    </submittedName>
</protein>
<keyword evidence="1" id="KW-0812">Transmembrane</keyword>
<gene>
    <name evidence="2" type="ORF">SAMN05443661_10693</name>
</gene>
<sequence>MSNDDHQSTEEETSSRTERVKNALYLGALIAIGVAFVSYGIPDSILPVFGFREFAVVFAIAVVLEYVGPEFYETKIKRRLRD</sequence>
<reference evidence="2 3" key="1">
    <citation type="submission" date="2016-10" db="EMBL/GenBank/DDBJ databases">
        <authorList>
            <person name="de Groot N.N."/>
        </authorList>
    </citation>
    <scope>NUCLEOTIDE SEQUENCE [LARGE SCALE GENOMIC DNA]</scope>
    <source>
        <strain evidence="2 3">SP2</strain>
    </source>
</reference>
<dbReference type="Proteomes" id="UP000182829">
    <property type="component" value="Unassembled WGS sequence"/>
</dbReference>
<proteinExistence type="predicted"/>
<feature type="transmembrane region" description="Helical" evidence="1">
    <location>
        <begin position="54"/>
        <end position="72"/>
    </location>
</feature>
<keyword evidence="1" id="KW-0472">Membrane</keyword>
<dbReference type="AlphaFoldDB" id="A0A1I3LCM7"/>
<evidence type="ECO:0000313" key="2">
    <source>
        <dbReference type="EMBL" id="SFI82155.1"/>
    </source>
</evidence>
<keyword evidence="1" id="KW-1133">Transmembrane helix</keyword>
<dbReference type="GeneID" id="14207455"/>
<accession>A0A1I3LCM7</accession>
<dbReference type="RefSeq" id="WP_005580123.1">
    <property type="nucleotide sequence ID" value="NZ_FORO01000006.1"/>
</dbReference>
<organism evidence="2 3">
    <name type="scientific">Natronobacterium gregoryi</name>
    <dbReference type="NCBI Taxonomy" id="44930"/>
    <lineage>
        <taxon>Archaea</taxon>
        <taxon>Methanobacteriati</taxon>
        <taxon>Methanobacteriota</taxon>
        <taxon>Stenosarchaea group</taxon>
        <taxon>Halobacteria</taxon>
        <taxon>Halobacteriales</taxon>
        <taxon>Natrialbaceae</taxon>
        <taxon>Natronobacterium</taxon>
    </lineage>
</organism>
<dbReference type="EMBL" id="FORO01000006">
    <property type="protein sequence ID" value="SFI82155.1"/>
    <property type="molecule type" value="Genomic_DNA"/>
</dbReference>
<feature type="transmembrane region" description="Helical" evidence="1">
    <location>
        <begin position="23"/>
        <end position="42"/>
    </location>
</feature>
<evidence type="ECO:0000313" key="3">
    <source>
        <dbReference type="Proteomes" id="UP000182829"/>
    </source>
</evidence>
<name>A0A1I3LCM7_9EURY</name>
<evidence type="ECO:0000256" key="1">
    <source>
        <dbReference type="SAM" id="Phobius"/>
    </source>
</evidence>